<evidence type="ECO:0000256" key="5">
    <source>
        <dbReference type="PROSITE-ProRule" id="PRU00175"/>
    </source>
</evidence>
<dbReference type="SMART" id="SM00184">
    <property type="entry name" value="RING"/>
    <property type="match status" value="1"/>
</dbReference>
<dbReference type="PANTHER" id="PTHR12429:SF6">
    <property type="entry name" value="PROTEIN NEURALIZED"/>
    <property type="match status" value="1"/>
</dbReference>
<feature type="region of interest" description="Disordered" evidence="6">
    <location>
        <begin position="468"/>
        <end position="522"/>
    </location>
</feature>
<evidence type="ECO:0000256" key="3">
    <source>
        <dbReference type="ARBA" id="ARBA00022771"/>
    </source>
</evidence>
<dbReference type="PROSITE" id="PS50089">
    <property type="entry name" value="ZF_RING_2"/>
    <property type="match status" value="1"/>
</dbReference>
<feature type="domain" description="NHR" evidence="8">
    <location>
        <begin position="263"/>
        <end position="418"/>
    </location>
</feature>
<dbReference type="GO" id="GO:0008270">
    <property type="term" value="F:zinc ion binding"/>
    <property type="evidence" value="ECO:0007669"/>
    <property type="project" value="UniProtKB-KW"/>
</dbReference>
<dbReference type="Gene3D" id="2.60.120.920">
    <property type="match status" value="2"/>
</dbReference>
<protein>
    <submittedName>
        <fullName evidence="9">Uncharacterized protein</fullName>
    </submittedName>
</protein>
<dbReference type="CDD" id="cd16647">
    <property type="entry name" value="mRING-HC-C3HC5_NEU1"/>
    <property type="match status" value="1"/>
</dbReference>
<feature type="compositionally biased region" description="Pro residues" evidence="6">
    <location>
        <begin position="559"/>
        <end position="569"/>
    </location>
</feature>
<dbReference type="AlphaFoldDB" id="A0AA39H067"/>
<dbReference type="InterPro" id="IPR001841">
    <property type="entry name" value="Znf_RING"/>
</dbReference>
<feature type="domain" description="RING-type" evidence="7">
    <location>
        <begin position="623"/>
        <end position="662"/>
    </location>
</feature>
<evidence type="ECO:0000313" key="10">
    <source>
        <dbReference type="Proteomes" id="UP001175271"/>
    </source>
</evidence>
<dbReference type="PANTHER" id="PTHR12429">
    <property type="entry name" value="NEURALIZED"/>
    <property type="match status" value="1"/>
</dbReference>
<comment type="caution">
    <text evidence="9">The sequence shown here is derived from an EMBL/GenBank/DDBJ whole genome shotgun (WGS) entry which is preliminary data.</text>
</comment>
<feature type="domain" description="NHR" evidence="8">
    <location>
        <begin position="37"/>
        <end position="192"/>
    </location>
</feature>
<feature type="region of interest" description="Disordered" evidence="6">
    <location>
        <begin position="559"/>
        <end position="584"/>
    </location>
</feature>
<evidence type="ECO:0000259" key="7">
    <source>
        <dbReference type="PROSITE" id="PS50089"/>
    </source>
</evidence>
<dbReference type="Proteomes" id="UP001175271">
    <property type="component" value="Unassembled WGS sequence"/>
</dbReference>
<dbReference type="PROSITE" id="PS51065">
    <property type="entry name" value="NHR"/>
    <property type="match status" value="2"/>
</dbReference>
<name>A0AA39H067_9BILA</name>
<sequence length="674" mass="73858">MGNVADREMMFEPNSSTELIGNEGTAGSGHINWNQAHLKFHTVHGCNIILQRDGVIARRNESFCHGLAFSNRPIAIDEVVCIRFAEVGQAWSGFLRFGVTNIDPTSYRDGELPKFACPDLTTKVGYWAKALPERYSQQGALLHFYVNNLGELHYGINGVVKGAFIQGINVNLPIWVIVDIYGNCKSLEFVDASEVHFRHRRRMTAGIRSDTISVLPPDTSSESSSLPSSAVTLSDSTSPLSFLRTPCVPPPHSLYYPAAQLTRSSFHVTHGRNVKVNAAGTVATRREAEYSNGYVFLSTPMKTDENILVKVLDVEHAYSGSLAFGITSCDPSLISLSDFPDDSDELLERSEYWVGIKDVSAGPKIGDELKFCVSNAGEVLFSKNGASDRIIMHVDTSVPLWMYFDLYGSTREVRLLGSFVNNENSSSASTIPLSTLPNLRIALPDLSRRVDRHMPSVTTTTGQLRVELPPSAVYSRSNSERPPDSSRRSGYRVALPNNNSVPSRMADIAGPSSSTASRDQSLNYRDRPRFHSSVDQPLLGSLLNSELLLSFTPPALPPREAPPALPVNPPTSSAIRAKPSLSLDPAIPRRSSQMALSVSDNAHRVQETTDSTDAAAADTHNDCIICMNGPVNTVIYRCGHMCLCTECAETVLSRSRKCPMCRSDITDIIRCFKN</sequence>
<dbReference type="InterPro" id="IPR037962">
    <property type="entry name" value="Neuralized"/>
</dbReference>
<organism evidence="9 10">
    <name type="scientific">Steinernema hermaphroditum</name>
    <dbReference type="NCBI Taxonomy" id="289476"/>
    <lineage>
        <taxon>Eukaryota</taxon>
        <taxon>Metazoa</taxon>
        <taxon>Ecdysozoa</taxon>
        <taxon>Nematoda</taxon>
        <taxon>Chromadorea</taxon>
        <taxon>Rhabditida</taxon>
        <taxon>Tylenchina</taxon>
        <taxon>Panagrolaimomorpha</taxon>
        <taxon>Strongyloidoidea</taxon>
        <taxon>Steinernematidae</taxon>
        <taxon>Steinernema</taxon>
    </lineage>
</organism>
<evidence type="ECO:0000256" key="2">
    <source>
        <dbReference type="ARBA" id="ARBA00022737"/>
    </source>
</evidence>
<feature type="region of interest" description="Disordered" evidence="6">
    <location>
        <begin position="211"/>
        <end position="235"/>
    </location>
</feature>
<evidence type="ECO:0000259" key="8">
    <source>
        <dbReference type="PROSITE" id="PS51065"/>
    </source>
</evidence>
<dbReference type="Gene3D" id="3.30.40.10">
    <property type="entry name" value="Zinc/RING finger domain, C3HC4 (zinc finger)"/>
    <property type="match status" value="1"/>
</dbReference>
<evidence type="ECO:0000313" key="9">
    <source>
        <dbReference type="EMBL" id="KAK0396780.1"/>
    </source>
</evidence>
<dbReference type="InterPro" id="IPR006573">
    <property type="entry name" value="NHR_dom"/>
</dbReference>
<dbReference type="GO" id="GO:0061630">
    <property type="term" value="F:ubiquitin protein ligase activity"/>
    <property type="evidence" value="ECO:0007669"/>
    <property type="project" value="TreeGrafter"/>
</dbReference>
<dbReference type="Pfam" id="PF13920">
    <property type="entry name" value="zf-C3HC4_3"/>
    <property type="match status" value="1"/>
</dbReference>
<dbReference type="EMBL" id="JAUCMV010000005">
    <property type="protein sequence ID" value="KAK0396780.1"/>
    <property type="molecule type" value="Genomic_DNA"/>
</dbReference>
<keyword evidence="10" id="KW-1185">Reference proteome</keyword>
<evidence type="ECO:0000256" key="1">
    <source>
        <dbReference type="ARBA" id="ARBA00022723"/>
    </source>
</evidence>
<keyword evidence="2" id="KW-0677">Repeat</keyword>
<dbReference type="InterPro" id="IPR043136">
    <property type="entry name" value="B30.2/SPRY_sf"/>
</dbReference>
<dbReference type="SMART" id="SM00588">
    <property type="entry name" value="NEUZ"/>
    <property type="match status" value="2"/>
</dbReference>
<feature type="compositionally biased region" description="Basic and acidic residues" evidence="6">
    <location>
        <begin position="478"/>
        <end position="487"/>
    </location>
</feature>
<keyword evidence="1" id="KW-0479">Metal-binding</keyword>
<keyword evidence="4" id="KW-0862">Zinc</keyword>
<dbReference type="Pfam" id="PF07177">
    <property type="entry name" value="Neuralized"/>
    <property type="match status" value="2"/>
</dbReference>
<accession>A0AA39H067</accession>
<reference evidence="9" key="1">
    <citation type="submission" date="2023-06" db="EMBL/GenBank/DDBJ databases">
        <title>Genomic analysis of the entomopathogenic nematode Steinernema hermaphroditum.</title>
        <authorList>
            <person name="Schwarz E.M."/>
            <person name="Heppert J.K."/>
            <person name="Baniya A."/>
            <person name="Schwartz H.T."/>
            <person name="Tan C.-H."/>
            <person name="Antoshechkin I."/>
            <person name="Sternberg P.W."/>
            <person name="Goodrich-Blair H."/>
            <person name="Dillman A.R."/>
        </authorList>
    </citation>
    <scope>NUCLEOTIDE SEQUENCE</scope>
    <source>
        <strain evidence="9">PS9179</strain>
        <tissue evidence="9">Whole animal</tissue>
    </source>
</reference>
<feature type="compositionally biased region" description="Polar residues" evidence="6">
    <location>
        <begin position="511"/>
        <end position="522"/>
    </location>
</feature>
<keyword evidence="3 5" id="KW-0863">Zinc-finger</keyword>
<gene>
    <name evidence="9" type="ORF">QR680_001850</name>
</gene>
<proteinExistence type="predicted"/>
<feature type="compositionally biased region" description="Low complexity" evidence="6">
    <location>
        <begin position="213"/>
        <end position="235"/>
    </location>
</feature>
<dbReference type="InterPro" id="IPR013083">
    <property type="entry name" value="Znf_RING/FYVE/PHD"/>
</dbReference>
<evidence type="ECO:0000256" key="6">
    <source>
        <dbReference type="SAM" id="MobiDB-lite"/>
    </source>
</evidence>
<dbReference type="SUPFAM" id="SSF57850">
    <property type="entry name" value="RING/U-box"/>
    <property type="match status" value="1"/>
</dbReference>
<evidence type="ECO:0000256" key="4">
    <source>
        <dbReference type="ARBA" id="ARBA00022833"/>
    </source>
</evidence>
<dbReference type="FunFam" id="2.60.120.920:FF:000005">
    <property type="entry name" value="Putative E3 ubiquitin-protein ligase NEURL1B"/>
    <property type="match status" value="2"/>
</dbReference>